<feature type="region of interest" description="Disordered" evidence="1">
    <location>
        <begin position="28"/>
        <end position="50"/>
    </location>
</feature>
<reference evidence="2 3" key="1">
    <citation type="submission" date="2019-05" db="EMBL/GenBank/DDBJ databases">
        <title>Emergence of the Ug99 lineage of the wheat stem rust pathogen through somatic hybridization.</title>
        <authorList>
            <person name="Li F."/>
            <person name="Upadhyaya N.M."/>
            <person name="Sperschneider J."/>
            <person name="Matny O."/>
            <person name="Nguyen-Phuc H."/>
            <person name="Mago R."/>
            <person name="Raley C."/>
            <person name="Miller M.E."/>
            <person name="Silverstein K.A.T."/>
            <person name="Henningsen E."/>
            <person name="Hirsch C.D."/>
            <person name="Visser B."/>
            <person name="Pretorius Z.A."/>
            <person name="Steffenson B.J."/>
            <person name="Schwessinger B."/>
            <person name="Dodds P.N."/>
            <person name="Figueroa M."/>
        </authorList>
    </citation>
    <scope>NUCLEOTIDE SEQUENCE [LARGE SCALE GENOMIC DNA]</scope>
    <source>
        <strain evidence="2">21-0</strain>
    </source>
</reference>
<accession>A0A5B0NKH3</accession>
<organism evidence="2 3">
    <name type="scientific">Puccinia graminis f. sp. tritici</name>
    <dbReference type="NCBI Taxonomy" id="56615"/>
    <lineage>
        <taxon>Eukaryota</taxon>
        <taxon>Fungi</taxon>
        <taxon>Dikarya</taxon>
        <taxon>Basidiomycota</taxon>
        <taxon>Pucciniomycotina</taxon>
        <taxon>Pucciniomycetes</taxon>
        <taxon>Pucciniales</taxon>
        <taxon>Pucciniaceae</taxon>
        <taxon>Puccinia</taxon>
    </lineage>
</organism>
<evidence type="ECO:0000313" key="3">
    <source>
        <dbReference type="Proteomes" id="UP000324748"/>
    </source>
</evidence>
<protein>
    <submittedName>
        <fullName evidence="2">Uncharacterized protein</fullName>
    </submittedName>
</protein>
<evidence type="ECO:0000256" key="1">
    <source>
        <dbReference type="SAM" id="MobiDB-lite"/>
    </source>
</evidence>
<dbReference type="Proteomes" id="UP000324748">
    <property type="component" value="Unassembled WGS sequence"/>
</dbReference>
<proteinExistence type="predicted"/>
<evidence type="ECO:0000313" key="2">
    <source>
        <dbReference type="EMBL" id="KAA1089233.1"/>
    </source>
</evidence>
<keyword evidence="3" id="KW-1185">Reference proteome</keyword>
<sequence length="157" mass="17522">MLPASLGKFLAEKTGLVYTTLQLQDSTEGALTERSSTPKNTPSAAMTKTGDRSRLRFVNNEWATSCWHKEGEETPVECWLLSWLVLLGSHFTGDLFRRIAVSTDLSDNRVVNCRKDSSTPGQCFRGRTSFGNNQIALDNREEGAITPAKRKAWLNRV</sequence>
<dbReference type="EMBL" id="VSWC01000093">
    <property type="protein sequence ID" value="KAA1089233.1"/>
    <property type="molecule type" value="Genomic_DNA"/>
</dbReference>
<comment type="caution">
    <text evidence="2">The sequence shown here is derived from an EMBL/GenBank/DDBJ whole genome shotgun (WGS) entry which is preliminary data.</text>
</comment>
<feature type="compositionally biased region" description="Polar residues" evidence="1">
    <location>
        <begin position="28"/>
        <end position="46"/>
    </location>
</feature>
<gene>
    <name evidence="2" type="ORF">PGT21_010968</name>
</gene>
<name>A0A5B0NKH3_PUCGR</name>
<dbReference type="AlphaFoldDB" id="A0A5B0NKH3"/>